<sequence>SKAASVPAGGRNSLASIHDGSSIPATSRNRPASIHAGRSIPAASRNRSASIHARRHIPAGRINKPAPFPAGRSVPTGWPNHAARPFFRPTNLYFDNVSWPGIYDHMSMNEGQWGSAVKSSVGCSWRYNRPYKKWGSKNNGGSHQSTWFRT</sequence>
<organism evidence="2">
    <name type="scientific">Tanacetum cinerariifolium</name>
    <name type="common">Dalmatian daisy</name>
    <name type="synonym">Chrysanthemum cinerariifolium</name>
    <dbReference type="NCBI Taxonomy" id="118510"/>
    <lineage>
        <taxon>Eukaryota</taxon>
        <taxon>Viridiplantae</taxon>
        <taxon>Streptophyta</taxon>
        <taxon>Embryophyta</taxon>
        <taxon>Tracheophyta</taxon>
        <taxon>Spermatophyta</taxon>
        <taxon>Magnoliopsida</taxon>
        <taxon>eudicotyledons</taxon>
        <taxon>Gunneridae</taxon>
        <taxon>Pentapetalae</taxon>
        <taxon>asterids</taxon>
        <taxon>campanulids</taxon>
        <taxon>Asterales</taxon>
        <taxon>Asteraceae</taxon>
        <taxon>Asteroideae</taxon>
        <taxon>Anthemideae</taxon>
        <taxon>Anthemidinae</taxon>
        <taxon>Tanacetum</taxon>
    </lineage>
</organism>
<name>A0A699PTJ8_TANCI</name>
<feature type="region of interest" description="Disordered" evidence="1">
    <location>
        <begin position="1"/>
        <end position="74"/>
    </location>
</feature>
<dbReference type="EMBL" id="BKCJ010962047">
    <property type="protein sequence ID" value="GFC54648.1"/>
    <property type="molecule type" value="Genomic_DNA"/>
</dbReference>
<feature type="non-terminal residue" evidence="2">
    <location>
        <position position="1"/>
    </location>
</feature>
<evidence type="ECO:0000313" key="2">
    <source>
        <dbReference type="EMBL" id="GFC54648.1"/>
    </source>
</evidence>
<dbReference type="AlphaFoldDB" id="A0A699PTJ8"/>
<reference evidence="2" key="1">
    <citation type="journal article" date="2019" name="Sci. Rep.">
        <title>Draft genome of Tanacetum cinerariifolium, the natural source of mosquito coil.</title>
        <authorList>
            <person name="Yamashiro T."/>
            <person name="Shiraishi A."/>
            <person name="Satake H."/>
            <person name="Nakayama K."/>
        </authorList>
    </citation>
    <scope>NUCLEOTIDE SEQUENCE</scope>
</reference>
<proteinExistence type="predicted"/>
<evidence type="ECO:0000256" key="1">
    <source>
        <dbReference type="SAM" id="MobiDB-lite"/>
    </source>
</evidence>
<accession>A0A699PTJ8</accession>
<protein>
    <submittedName>
        <fullName evidence="2">Uncharacterized protein</fullName>
    </submittedName>
</protein>
<gene>
    <name evidence="2" type="ORF">Tci_826618</name>
</gene>
<comment type="caution">
    <text evidence="2">The sequence shown here is derived from an EMBL/GenBank/DDBJ whole genome shotgun (WGS) entry which is preliminary data.</text>
</comment>